<feature type="compositionally biased region" description="Basic and acidic residues" evidence="1">
    <location>
        <begin position="621"/>
        <end position="636"/>
    </location>
</feature>
<proteinExistence type="predicted"/>
<name>A0A5E8BNE6_9ASCO</name>
<protein>
    <recommendedName>
        <fullName evidence="2">Tag1 C-terminal domain-containing protein</fullName>
    </recommendedName>
</protein>
<reference evidence="3 4" key="1">
    <citation type="submission" date="2019-09" db="EMBL/GenBank/DDBJ databases">
        <authorList>
            <person name="Brejova B."/>
        </authorList>
    </citation>
    <scope>NUCLEOTIDE SEQUENCE [LARGE SCALE GENOMIC DNA]</scope>
</reference>
<dbReference type="InterPro" id="IPR055011">
    <property type="entry name" value="Tag1_C"/>
</dbReference>
<feature type="region of interest" description="Disordered" evidence="1">
    <location>
        <begin position="64"/>
        <end position="124"/>
    </location>
</feature>
<sequence length="715" mass="76717">MTSRPSTNGSNTSAADGGKGKTPDRLPLLPKTIQDLPPNSSTEETPTADLYGFSYVNNNLSTPVSPKQLSETDHVGDGLIPGPAHDESTPLLSASTLPAPRSGLHSFPPAFGQSGSQSQDHQDPNASHNFWDLLCHCIESLTNAGTLGVVGAVIVLIVFITTCSSIIPGVPWAGNGNTGGIAGSIQGFEDRFAQALQKSASANLTRIALGGVSDSQITVYVGAQVSFDYTRAEDATAAWLLRAAGGTLGSISVAESAAQVYVKQEEDNNEEDNDPYKLAFVAHAPPIDQFYLQEGIITNLSMGINLTSFDRPGLLTDIAKRLLLGDPIPVRLTTVITLHKWFIPFGSYPVTIEAIINEKKNSAFKDLDKMKLAELEIQNPPGAKSLDFAARLRADFKPPISAHVPQINWDLAIPGCNYPERQHDVVTITSVHNLPVDVSPRRALELKVAAAIKAISDKISEICPGTGHSVLDKLLQGYLAGESTHLVVKGSCDQSAALPWWMAEVLQFVQVPIPIPKKGDDGDNTKLVEEIAFSSMKIQFPPPRSPFDREPARPTVPPKISGHVAVTIDPPKILNLTEDIGLGVDKIRGQANLISTETGVLFAKLNISEWVASTTWAKKSDPRRIPEDIGGGRKEGEEGEDEENDLIEYVIEFDLTAVPLTVVDEKTLSGIATQFVMRGEAAVTFDAVVDVHLTTPVGAFGLNQIPVHGDTIMRT</sequence>
<feature type="compositionally biased region" description="Polar residues" evidence="1">
    <location>
        <begin position="1"/>
        <end position="14"/>
    </location>
</feature>
<dbReference type="GO" id="GO:0000329">
    <property type="term" value="C:fungal-type vacuole membrane"/>
    <property type="evidence" value="ECO:0007669"/>
    <property type="project" value="InterPro"/>
</dbReference>
<evidence type="ECO:0000259" key="2">
    <source>
        <dbReference type="Pfam" id="PF22786"/>
    </source>
</evidence>
<feature type="domain" description="Tag1 C-terminal" evidence="2">
    <location>
        <begin position="647"/>
        <end position="713"/>
    </location>
</feature>
<keyword evidence="4" id="KW-1185">Reference proteome</keyword>
<dbReference type="RefSeq" id="XP_031853296.1">
    <property type="nucleotide sequence ID" value="XM_031997405.1"/>
</dbReference>
<feature type="region of interest" description="Disordered" evidence="1">
    <location>
        <begin position="1"/>
        <end position="47"/>
    </location>
</feature>
<dbReference type="PANTHER" id="PTHR35895">
    <property type="entry name" value="CHROMOSOME 16, WHOLE GENOME SHOTGUN SEQUENCE"/>
    <property type="match status" value="1"/>
</dbReference>
<feature type="region of interest" description="Disordered" evidence="1">
    <location>
        <begin position="621"/>
        <end position="642"/>
    </location>
</feature>
<organism evidence="3 4">
    <name type="scientific">Magnusiomyces paraingens</name>
    <dbReference type="NCBI Taxonomy" id="2606893"/>
    <lineage>
        <taxon>Eukaryota</taxon>
        <taxon>Fungi</taxon>
        <taxon>Dikarya</taxon>
        <taxon>Ascomycota</taxon>
        <taxon>Saccharomycotina</taxon>
        <taxon>Dipodascomycetes</taxon>
        <taxon>Dipodascales</taxon>
        <taxon>Dipodascaceae</taxon>
        <taxon>Magnusiomyces</taxon>
    </lineage>
</organism>
<evidence type="ECO:0000256" key="1">
    <source>
        <dbReference type="SAM" id="MobiDB-lite"/>
    </source>
</evidence>
<evidence type="ECO:0000313" key="3">
    <source>
        <dbReference type="EMBL" id="VVT50273.1"/>
    </source>
</evidence>
<gene>
    <name evidence="3" type="ORF">SAPINGB_P002687</name>
</gene>
<dbReference type="AlphaFoldDB" id="A0A5E8BNE6"/>
<dbReference type="OrthoDB" id="5596576at2759"/>
<dbReference type="PANTHER" id="PTHR35895:SF3">
    <property type="entry name" value="PRE-RRNA PROCESSING PROTEIN"/>
    <property type="match status" value="1"/>
</dbReference>
<dbReference type="InterPro" id="IPR046368">
    <property type="entry name" value="Tag1"/>
</dbReference>
<evidence type="ECO:0000313" key="4">
    <source>
        <dbReference type="Proteomes" id="UP000398389"/>
    </source>
</evidence>
<dbReference type="Pfam" id="PF22786">
    <property type="entry name" value="Tag1_C"/>
    <property type="match status" value="1"/>
</dbReference>
<accession>A0A5E8BNE6</accession>
<dbReference type="GeneID" id="43581505"/>
<dbReference type="Proteomes" id="UP000398389">
    <property type="component" value="Unassembled WGS sequence"/>
</dbReference>
<dbReference type="EMBL" id="CABVLU010000002">
    <property type="protein sequence ID" value="VVT50273.1"/>
    <property type="molecule type" value="Genomic_DNA"/>
</dbReference>